<evidence type="ECO:0000313" key="3">
    <source>
        <dbReference type="Proteomes" id="UP000728185"/>
    </source>
</evidence>
<dbReference type="Proteomes" id="UP000728185">
    <property type="component" value="Unassembled WGS sequence"/>
</dbReference>
<dbReference type="Gene3D" id="1.25.40.20">
    <property type="entry name" value="Ankyrin repeat-containing domain"/>
    <property type="match status" value="1"/>
</dbReference>
<dbReference type="AlphaFoldDB" id="A0A8E0RRQ9"/>
<dbReference type="PANTHER" id="PTHR22677">
    <property type="entry name" value="ANKYRIN REPEAT DOMAIN-CONTAINING PROTEIN 60"/>
    <property type="match status" value="1"/>
</dbReference>
<keyword evidence="3" id="KW-1185">Reference proteome</keyword>
<dbReference type="InterPro" id="IPR036770">
    <property type="entry name" value="Ankyrin_rpt-contain_sf"/>
</dbReference>
<comment type="caution">
    <text evidence="2">The sequence shown here is derived from an EMBL/GenBank/DDBJ whole genome shotgun (WGS) entry which is preliminary data.</text>
</comment>
<dbReference type="SUPFAM" id="SSF48403">
    <property type="entry name" value="Ankyrin repeat"/>
    <property type="match status" value="1"/>
</dbReference>
<evidence type="ECO:0000256" key="1">
    <source>
        <dbReference type="PROSITE-ProRule" id="PRU00023"/>
    </source>
</evidence>
<dbReference type="InterPro" id="IPR002110">
    <property type="entry name" value="Ankyrin_rpt"/>
</dbReference>
<reference evidence="2" key="1">
    <citation type="submission" date="2019-05" db="EMBL/GenBank/DDBJ databases">
        <title>Annotation for the trematode Fasciolopsis buski.</title>
        <authorList>
            <person name="Choi Y.-J."/>
        </authorList>
    </citation>
    <scope>NUCLEOTIDE SEQUENCE</scope>
    <source>
        <strain evidence="2">HT</strain>
        <tissue evidence="2">Whole worm</tissue>
    </source>
</reference>
<organism evidence="2 3">
    <name type="scientific">Fasciolopsis buskii</name>
    <dbReference type="NCBI Taxonomy" id="27845"/>
    <lineage>
        <taxon>Eukaryota</taxon>
        <taxon>Metazoa</taxon>
        <taxon>Spiralia</taxon>
        <taxon>Lophotrochozoa</taxon>
        <taxon>Platyhelminthes</taxon>
        <taxon>Trematoda</taxon>
        <taxon>Digenea</taxon>
        <taxon>Plagiorchiida</taxon>
        <taxon>Echinostomata</taxon>
        <taxon>Echinostomatoidea</taxon>
        <taxon>Fasciolidae</taxon>
        <taxon>Fasciolopsis</taxon>
    </lineage>
</organism>
<accession>A0A8E0RRQ9</accession>
<dbReference type="InterPro" id="IPR039323">
    <property type="entry name" value="ANKRD_45/46/60"/>
</dbReference>
<dbReference type="PROSITE" id="PS50088">
    <property type="entry name" value="ANK_REPEAT"/>
    <property type="match status" value="1"/>
</dbReference>
<feature type="repeat" description="ANK" evidence="1">
    <location>
        <begin position="182"/>
        <end position="214"/>
    </location>
</feature>
<keyword evidence="1" id="KW-0040">ANK repeat</keyword>
<dbReference type="SMART" id="SM00248">
    <property type="entry name" value="ANK"/>
    <property type="match status" value="2"/>
</dbReference>
<evidence type="ECO:0008006" key="4">
    <source>
        <dbReference type="Google" id="ProtNLM"/>
    </source>
</evidence>
<name>A0A8E0RRQ9_9TREM</name>
<dbReference type="EMBL" id="LUCM01006241">
    <property type="protein sequence ID" value="KAA0191592.1"/>
    <property type="molecule type" value="Genomic_DNA"/>
</dbReference>
<dbReference type="OrthoDB" id="10258888at2759"/>
<proteinExistence type="predicted"/>
<dbReference type="PROSITE" id="PS50297">
    <property type="entry name" value="ANK_REP_REGION"/>
    <property type="match status" value="1"/>
</dbReference>
<sequence>MFPVKKTSFTVYLQTDPDLFVCHLPTIKQKSRIEDVIKVTELVTGLSAEWLNICYIDQCMLNKIFLFVLFSSRFLDLGDLNLAHRLVDLHVVNRSYFTAILPDDLAQLLCDVRSTDMRKIIRHGLRNDADLTSGKPNENESSWRTPRNRLAISWMVAARYGLQQVCASLLALGAELNTTTKYGRTALHIAAAHGHKGILQFLAQKGADLRVTDRDGLSPLAIARKFGHLGFARCLNQLDWSVRVRNMRPRFLDPPLKAFQLCDSAYPTWRRDVTGRTYLQVSFVVTYAYGKNF</sequence>
<protein>
    <recommendedName>
        <fullName evidence="4">ANK_REP_REGION domain-containing protein</fullName>
    </recommendedName>
</protein>
<gene>
    <name evidence="2" type="ORF">FBUS_00857</name>
</gene>
<dbReference type="Pfam" id="PF12796">
    <property type="entry name" value="Ank_2"/>
    <property type="match status" value="1"/>
</dbReference>
<evidence type="ECO:0000313" key="2">
    <source>
        <dbReference type="EMBL" id="KAA0191592.1"/>
    </source>
</evidence>
<dbReference type="PANTHER" id="PTHR22677:SF4">
    <property type="entry name" value="USHER SYNDROME TYPE-1G PROTEIN-LIKE PROTEIN"/>
    <property type="match status" value="1"/>
</dbReference>